<feature type="transmembrane region" description="Helical" evidence="1">
    <location>
        <begin position="188"/>
        <end position="212"/>
    </location>
</feature>
<gene>
    <name evidence="2" type="ORF">HK100_010307</name>
</gene>
<feature type="non-terminal residue" evidence="2">
    <location>
        <position position="438"/>
    </location>
</feature>
<organism evidence="2 3">
    <name type="scientific">Physocladia obscura</name>
    <dbReference type="NCBI Taxonomy" id="109957"/>
    <lineage>
        <taxon>Eukaryota</taxon>
        <taxon>Fungi</taxon>
        <taxon>Fungi incertae sedis</taxon>
        <taxon>Chytridiomycota</taxon>
        <taxon>Chytridiomycota incertae sedis</taxon>
        <taxon>Chytridiomycetes</taxon>
        <taxon>Chytridiales</taxon>
        <taxon>Chytriomycetaceae</taxon>
        <taxon>Physocladia</taxon>
    </lineage>
</organism>
<dbReference type="Proteomes" id="UP001211907">
    <property type="component" value="Unassembled WGS sequence"/>
</dbReference>
<dbReference type="AlphaFoldDB" id="A0AAD5X712"/>
<evidence type="ECO:0000313" key="3">
    <source>
        <dbReference type="Proteomes" id="UP001211907"/>
    </source>
</evidence>
<keyword evidence="1" id="KW-0812">Transmembrane</keyword>
<name>A0AAD5X712_9FUNG</name>
<dbReference type="EMBL" id="JADGJH010005641">
    <property type="protein sequence ID" value="KAJ3079826.1"/>
    <property type="molecule type" value="Genomic_DNA"/>
</dbReference>
<comment type="caution">
    <text evidence="2">The sequence shown here is derived from an EMBL/GenBank/DDBJ whole genome shotgun (WGS) entry which is preliminary data.</text>
</comment>
<keyword evidence="1" id="KW-1133">Transmembrane helix</keyword>
<accession>A0AAD5X712</accession>
<evidence type="ECO:0000256" key="1">
    <source>
        <dbReference type="SAM" id="Phobius"/>
    </source>
</evidence>
<reference evidence="2" key="1">
    <citation type="submission" date="2020-05" db="EMBL/GenBank/DDBJ databases">
        <title>Phylogenomic resolution of chytrid fungi.</title>
        <authorList>
            <person name="Stajich J.E."/>
            <person name="Amses K."/>
            <person name="Simmons R."/>
            <person name="Seto K."/>
            <person name="Myers J."/>
            <person name="Bonds A."/>
            <person name="Quandt C.A."/>
            <person name="Barry K."/>
            <person name="Liu P."/>
            <person name="Grigoriev I."/>
            <person name="Longcore J.E."/>
            <person name="James T.Y."/>
        </authorList>
    </citation>
    <scope>NUCLEOTIDE SEQUENCE</scope>
    <source>
        <strain evidence="2">JEL0513</strain>
    </source>
</reference>
<keyword evidence="3" id="KW-1185">Reference proteome</keyword>
<sequence length="438" mass="44032">MENTAAAAVCYPYLSLPEVDCSFYACGEYLAQHNSAVSQLGYDKLVDCIDDKVCLLVDILPVKESLDGCSKTTDFGSASAAGIGYGPTSASVSSAAAVAGGSGSTFSSADLSATTSVSAAAVLSSEGSDSYPTTVSSGNAATITATATTTAIALAQTTTSNTNFIGMGVSTASPVVSQLAAPSSSSSMVSIIASVGIIAVIAVTLSIALVLYRKRAVVAPAAASTAISAMKSFSPSPPHPPPLSSLHSPMGVVVSTPHSDGLRPPPLPLTPYQSNNRRQRQLDMILSLIPPLEPLPEPPISAPLRKPKFYYSDTFFDDTSSTTTTTTSILTTNTVAGALAAAAAVVAGATPVAVAAFASLGRHSIGGSSSGGRLSRDEGFEYSGRLDRELRSSRKSGEFISLGVGAMAMAGEYRVGKIRISGSSGSAGKSGGSGSGGG</sequence>
<proteinExistence type="predicted"/>
<evidence type="ECO:0000313" key="2">
    <source>
        <dbReference type="EMBL" id="KAJ3079826.1"/>
    </source>
</evidence>
<keyword evidence="1" id="KW-0472">Membrane</keyword>
<protein>
    <submittedName>
        <fullName evidence="2">Uncharacterized protein</fullName>
    </submittedName>
</protein>